<dbReference type="Gene3D" id="3.60.60.10">
    <property type="entry name" value="Penicillin V Acylase, Chain A"/>
    <property type="match status" value="1"/>
</dbReference>
<comment type="catalytic activity">
    <reaction evidence="1">
        <text>an L-aminoacyl-L-amino acid + H2O = 2 an L-alpha-amino acid</text>
        <dbReference type="Rhea" id="RHEA:48940"/>
        <dbReference type="ChEBI" id="CHEBI:15377"/>
        <dbReference type="ChEBI" id="CHEBI:59869"/>
        <dbReference type="ChEBI" id="CHEBI:77460"/>
    </reaction>
</comment>
<dbReference type="PANTHER" id="PTHR12994:SF17">
    <property type="entry name" value="LD30995P"/>
    <property type="match status" value="1"/>
</dbReference>
<comment type="similarity">
    <text evidence="1">Belongs to the peptidase C69 family.</text>
</comment>
<dbReference type="STRING" id="1123243.SAMN02745190_00280"/>
<keyword evidence="1" id="KW-0378">Hydrolase</keyword>
<evidence type="ECO:0000256" key="1">
    <source>
        <dbReference type="RuleBase" id="RU364089"/>
    </source>
</evidence>
<evidence type="ECO:0000313" key="5">
    <source>
        <dbReference type="Proteomes" id="UP000184404"/>
    </source>
</evidence>
<reference evidence="4 5" key="1">
    <citation type="submission" date="2016-11" db="EMBL/GenBank/DDBJ databases">
        <authorList>
            <person name="Jaros S."/>
            <person name="Januszkiewicz K."/>
            <person name="Wedrychowicz H."/>
        </authorList>
    </citation>
    <scope>NUCLEOTIDE SEQUENCE [LARGE SCALE GENOMIC DNA]</scope>
    <source>
        <strain evidence="4 5">DSM 10502</strain>
    </source>
</reference>
<evidence type="ECO:0000256" key="2">
    <source>
        <dbReference type="SAM" id="MobiDB-lite"/>
    </source>
</evidence>
<dbReference type="InterPro" id="IPR005322">
    <property type="entry name" value="Peptidase_C69"/>
</dbReference>
<dbReference type="GO" id="GO:0016805">
    <property type="term" value="F:dipeptidase activity"/>
    <property type="evidence" value="ECO:0007669"/>
    <property type="project" value="UniProtKB-KW"/>
</dbReference>
<protein>
    <recommendedName>
        <fullName evidence="1">Dipeptidase</fullName>
        <ecNumber evidence="1">3.4.-.-</ecNumber>
    </recommendedName>
</protein>
<organism evidence="4 5">
    <name type="scientific">Schwartzia succinivorans DSM 10502</name>
    <dbReference type="NCBI Taxonomy" id="1123243"/>
    <lineage>
        <taxon>Bacteria</taxon>
        <taxon>Bacillati</taxon>
        <taxon>Bacillota</taxon>
        <taxon>Negativicutes</taxon>
        <taxon>Selenomonadales</taxon>
        <taxon>Selenomonadaceae</taxon>
        <taxon>Schwartzia</taxon>
    </lineage>
</organism>
<accession>A0A1M4SWW4</accession>
<dbReference type="PANTHER" id="PTHR12994">
    <property type="entry name" value="SECERNIN"/>
    <property type="match status" value="1"/>
</dbReference>
<keyword evidence="3" id="KW-0732">Signal</keyword>
<evidence type="ECO:0000313" key="4">
    <source>
        <dbReference type="EMBL" id="SHE36703.1"/>
    </source>
</evidence>
<name>A0A1M4SWW4_9FIRM</name>
<feature type="chain" id="PRO_5013359040" description="Dipeptidase" evidence="3">
    <location>
        <begin position="25"/>
        <end position="532"/>
    </location>
</feature>
<gene>
    <name evidence="4" type="ORF">SAMN02745190_00280</name>
</gene>
<dbReference type="Proteomes" id="UP000184404">
    <property type="component" value="Unassembled WGS sequence"/>
</dbReference>
<dbReference type="EMBL" id="FQUG01000002">
    <property type="protein sequence ID" value="SHE36703.1"/>
    <property type="molecule type" value="Genomic_DNA"/>
</dbReference>
<keyword evidence="5" id="KW-1185">Reference proteome</keyword>
<dbReference type="Pfam" id="PF03577">
    <property type="entry name" value="Peptidase_C69"/>
    <property type="match status" value="1"/>
</dbReference>
<keyword evidence="1" id="KW-0224">Dipeptidase</keyword>
<evidence type="ECO:0000256" key="3">
    <source>
        <dbReference type="SAM" id="SignalP"/>
    </source>
</evidence>
<dbReference type="EC" id="3.4.-.-" evidence="1"/>
<dbReference type="AlphaFoldDB" id="A0A1M4SWW4"/>
<dbReference type="GO" id="GO:0070004">
    <property type="term" value="F:cysteine-type exopeptidase activity"/>
    <property type="evidence" value="ECO:0007669"/>
    <property type="project" value="InterPro"/>
</dbReference>
<sequence length="532" mass="59584">MKTKSMIASVAVSVLCFAASSAEACTTAIVTRGASADGSAYVTHSNDTFSSDPNIVYVPAKDHAPRSMRKVYPSAIAWDDLPEYACFSNPRLVAPERADAYAWPGKERTKPLGEIPEVPHTYAYIDSDYGVMNEHGLMLGECTNGSQRLEYLEPKPGHGIFYASELGRVALERCRTAQEAVRLIGGLIDEYGLWGTGETLLIADKDEGWALEMQPTPSGKGGFWIAQRVPDGEFFVAANQFRIRAIKENSPDQIFNPKLPKMLNEIGWASYDKKGNLDWVLSMKAAEDYHPYYSLRRVWRALSLVAPSTKLPAKVRNWDTDAYPFSIRPDHLLTLPEIMELHRDACEGTEFDRTKDNGAGLFASPYRYGDSKWERTITARHIAYTWITQTNEKNPAPLMWLSMNAPAESVYIPLAVAPLPDAYTQTDRTKYDAEKAWWISQQVTILTRGYYSALHPEVAEAAHQAEKRSMALVSDAAGQSPEDFAETLRKNAERTLADWKSLYGNLLATHDGDHHIDYDKSHRPKADNVEKY</sequence>
<proteinExistence type="inferred from homology"/>
<keyword evidence="1" id="KW-0645">Protease</keyword>
<feature type="region of interest" description="Disordered" evidence="2">
    <location>
        <begin position="513"/>
        <end position="532"/>
    </location>
</feature>
<feature type="signal peptide" evidence="3">
    <location>
        <begin position="1"/>
        <end position="24"/>
    </location>
</feature>
<dbReference type="OrthoDB" id="9764088at2"/>
<dbReference type="GO" id="GO:0006508">
    <property type="term" value="P:proteolysis"/>
    <property type="evidence" value="ECO:0007669"/>
    <property type="project" value="UniProtKB-KW"/>
</dbReference>